<feature type="region of interest" description="Disordered" evidence="1">
    <location>
        <begin position="48"/>
        <end position="67"/>
    </location>
</feature>
<evidence type="ECO:0000313" key="3">
    <source>
        <dbReference type="Proteomes" id="UP001302126"/>
    </source>
</evidence>
<reference evidence="2" key="2">
    <citation type="submission" date="2023-05" db="EMBL/GenBank/DDBJ databases">
        <authorList>
            <consortium name="Lawrence Berkeley National Laboratory"/>
            <person name="Steindorff A."/>
            <person name="Hensen N."/>
            <person name="Bonometti L."/>
            <person name="Westerberg I."/>
            <person name="Brannstrom I.O."/>
            <person name="Guillou S."/>
            <person name="Cros-Aarteil S."/>
            <person name="Calhoun S."/>
            <person name="Haridas S."/>
            <person name="Kuo A."/>
            <person name="Mondo S."/>
            <person name="Pangilinan J."/>
            <person name="Riley R."/>
            <person name="Labutti K."/>
            <person name="Andreopoulos B."/>
            <person name="Lipzen A."/>
            <person name="Chen C."/>
            <person name="Yanf M."/>
            <person name="Daum C."/>
            <person name="Ng V."/>
            <person name="Clum A."/>
            <person name="Ohm R."/>
            <person name="Martin F."/>
            <person name="Silar P."/>
            <person name="Natvig D."/>
            <person name="Lalanne C."/>
            <person name="Gautier V."/>
            <person name="Ament-Velasquez S.L."/>
            <person name="Kruys A."/>
            <person name="Hutchinson M.I."/>
            <person name="Powell A.J."/>
            <person name="Barry K."/>
            <person name="Miller A.N."/>
            <person name="Grigoriev I.V."/>
            <person name="Debuchy R."/>
            <person name="Gladieux P."/>
            <person name="Thoren M.H."/>
            <person name="Johannesson H."/>
        </authorList>
    </citation>
    <scope>NUCLEOTIDE SEQUENCE</scope>
    <source>
        <strain evidence="2">PSN309</strain>
    </source>
</reference>
<name>A0AAN7ANX0_9PEZI</name>
<dbReference type="Proteomes" id="UP001302126">
    <property type="component" value="Unassembled WGS sequence"/>
</dbReference>
<organism evidence="2 3">
    <name type="scientific">Podospora australis</name>
    <dbReference type="NCBI Taxonomy" id="1536484"/>
    <lineage>
        <taxon>Eukaryota</taxon>
        <taxon>Fungi</taxon>
        <taxon>Dikarya</taxon>
        <taxon>Ascomycota</taxon>
        <taxon>Pezizomycotina</taxon>
        <taxon>Sordariomycetes</taxon>
        <taxon>Sordariomycetidae</taxon>
        <taxon>Sordariales</taxon>
        <taxon>Podosporaceae</taxon>
        <taxon>Podospora</taxon>
    </lineage>
</organism>
<feature type="compositionally biased region" description="Low complexity" evidence="1">
    <location>
        <begin position="51"/>
        <end position="65"/>
    </location>
</feature>
<feature type="region of interest" description="Disordered" evidence="1">
    <location>
        <begin position="1"/>
        <end position="22"/>
    </location>
</feature>
<gene>
    <name evidence="2" type="ORF">QBC35DRAFT_484753</name>
</gene>
<keyword evidence="3" id="KW-1185">Reference proteome</keyword>
<accession>A0AAN7ANX0</accession>
<dbReference type="EMBL" id="MU864355">
    <property type="protein sequence ID" value="KAK4192265.1"/>
    <property type="molecule type" value="Genomic_DNA"/>
</dbReference>
<protein>
    <submittedName>
        <fullName evidence="2">Uncharacterized protein</fullName>
    </submittedName>
</protein>
<sequence length="210" mass="23457">MVRPFHLSLPRSPPFPSSSASHRSYPGLHLHDTVATCLEIGALSRPKPFNSSVPSPSAAQSSVPQTNTIQSQRFFPAFRLREPGEHRLQFPFPHFENRRSSNPTDNLFLLRCLRMSVCPMRIFCCCSCTHVLRRKRSAHPETLFLLDPMSISGVWSGSYVVILFRSRGGGCQGVWARPRPSSDTYPISTFLIIQEPPPEGTLSLDHDAVG</sequence>
<proteinExistence type="predicted"/>
<evidence type="ECO:0000313" key="2">
    <source>
        <dbReference type="EMBL" id="KAK4192265.1"/>
    </source>
</evidence>
<feature type="compositionally biased region" description="Low complexity" evidence="1">
    <location>
        <begin position="1"/>
        <end position="10"/>
    </location>
</feature>
<reference evidence="2" key="1">
    <citation type="journal article" date="2023" name="Mol. Phylogenet. Evol.">
        <title>Genome-scale phylogeny and comparative genomics of the fungal order Sordariales.</title>
        <authorList>
            <person name="Hensen N."/>
            <person name="Bonometti L."/>
            <person name="Westerberg I."/>
            <person name="Brannstrom I.O."/>
            <person name="Guillou S."/>
            <person name="Cros-Aarteil S."/>
            <person name="Calhoun S."/>
            <person name="Haridas S."/>
            <person name="Kuo A."/>
            <person name="Mondo S."/>
            <person name="Pangilinan J."/>
            <person name="Riley R."/>
            <person name="LaButti K."/>
            <person name="Andreopoulos B."/>
            <person name="Lipzen A."/>
            <person name="Chen C."/>
            <person name="Yan M."/>
            <person name="Daum C."/>
            <person name="Ng V."/>
            <person name="Clum A."/>
            <person name="Steindorff A."/>
            <person name="Ohm R.A."/>
            <person name="Martin F."/>
            <person name="Silar P."/>
            <person name="Natvig D.O."/>
            <person name="Lalanne C."/>
            <person name="Gautier V."/>
            <person name="Ament-Velasquez S.L."/>
            <person name="Kruys A."/>
            <person name="Hutchinson M.I."/>
            <person name="Powell A.J."/>
            <person name="Barry K."/>
            <person name="Miller A.N."/>
            <person name="Grigoriev I.V."/>
            <person name="Debuchy R."/>
            <person name="Gladieux P."/>
            <person name="Hiltunen Thoren M."/>
            <person name="Johannesson H."/>
        </authorList>
    </citation>
    <scope>NUCLEOTIDE SEQUENCE</scope>
    <source>
        <strain evidence="2">PSN309</strain>
    </source>
</reference>
<dbReference type="AlphaFoldDB" id="A0AAN7ANX0"/>
<evidence type="ECO:0000256" key="1">
    <source>
        <dbReference type="SAM" id="MobiDB-lite"/>
    </source>
</evidence>
<comment type="caution">
    <text evidence="2">The sequence shown here is derived from an EMBL/GenBank/DDBJ whole genome shotgun (WGS) entry which is preliminary data.</text>
</comment>